<proteinExistence type="predicted"/>
<feature type="chain" id="PRO_5025444596" evidence="1">
    <location>
        <begin position="19"/>
        <end position="114"/>
    </location>
</feature>
<dbReference type="AlphaFoldDB" id="A0A6B2LPC5"/>
<name>A0A6B2LPC5_9EUKA</name>
<sequence>MVFLSFFNIRLLLSRREAVPPPHVSDYIYIFESRVSCFQPGSFTPSEENGGSCWLLGSIRVLSGDDFSSSGDECLGTIQILLLLHRSLFLITRTTTVEIFFFGPLGWFCRYLFL</sequence>
<feature type="signal peptide" evidence="1">
    <location>
        <begin position="1"/>
        <end position="18"/>
    </location>
</feature>
<organism evidence="2">
    <name type="scientific">Arcella intermedia</name>
    <dbReference type="NCBI Taxonomy" id="1963864"/>
    <lineage>
        <taxon>Eukaryota</taxon>
        <taxon>Amoebozoa</taxon>
        <taxon>Tubulinea</taxon>
        <taxon>Elardia</taxon>
        <taxon>Arcellinida</taxon>
        <taxon>Sphaerothecina</taxon>
        <taxon>Arcellidae</taxon>
        <taxon>Arcella</taxon>
    </lineage>
</organism>
<keyword evidence="1" id="KW-0732">Signal</keyword>
<dbReference type="EMBL" id="GIBP01010003">
    <property type="protein sequence ID" value="NDV38972.1"/>
    <property type="molecule type" value="Transcribed_RNA"/>
</dbReference>
<evidence type="ECO:0000313" key="2">
    <source>
        <dbReference type="EMBL" id="NDV38972.1"/>
    </source>
</evidence>
<protein>
    <submittedName>
        <fullName evidence="2">Uncharacterized protein</fullName>
    </submittedName>
</protein>
<evidence type="ECO:0000256" key="1">
    <source>
        <dbReference type="SAM" id="SignalP"/>
    </source>
</evidence>
<reference evidence="2" key="1">
    <citation type="journal article" date="2020" name="J. Eukaryot. Microbiol.">
        <title>De novo Sequencing, Assembly and Annotation of the Transcriptome for the Free-Living Testate Amoeba Arcella intermedia.</title>
        <authorList>
            <person name="Ribeiro G.M."/>
            <person name="Porfirio-Sousa A.L."/>
            <person name="Maurer-Alcala X.X."/>
            <person name="Katz L.A."/>
            <person name="Lahr D.J.G."/>
        </authorList>
    </citation>
    <scope>NUCLEOTIDE SEQUENCE</scope>
</reference>
<accession>A0A6B2LPC5</accession>